<keyword evidence="12" id="KW-0675">Receptor</keyword>
<reference evidence="12" key="1">
    <citation type="submission" date="2021-01" db="EMBL/GenBank/DDBJ databases">
        <title>Modified the classification status of verrucomicrobia.</title>
        <authorList>
            <person name="Feng X."/>
        </authorList>
    </citation>
    <scope>NUCLEOTIDE SEQUENCE</scope>
    <source>
        <strain evidence="12">KCTC 13126</strain>
    </source>
</reference>
<accession>A0A934RS21</accession>
<keyword evidence="3" id="KW-1134">Transmembrane beta strand</keyword>
<comment type="subcellular location">
    <subcellularLocation>
        <location evidence="1">Cell outer membrane</location>
        <topology evidence="1">Multi-pass membrane protein</topology>
    </subcellularLocation>
</comment>
<evidence type="ECO:0000256" key="5">
    <source>
        <dbReference type="ARBA" id="ARBA00022692"/>
    </source>
</evidence>
<keyword evidence="5" id="KW-0812">Transmembrane</keyword>
<evidence type="ECO:0000256" key="7">
    <source>
        <dbReference type="ARBA" id="ARBA00023004"/>
    </source>
</evidence>
<proteinExistence type="predicted"/>
<evidence type="ECO:0000259" key="11">
    <source>
        <dbReference type="Pfam" id="PF07715"/>
    </source>
</evidence>
<name>A0A934RS21_9BACT</name>
<dbReference type="InterPro" id="IPR039426">
    <property type="entry name" value="TonB-dep_rcpt-like"/>
</dbReference>
<keyword evidence="7" id="KW-0408">Iron</keyword>
<evidence type="ECO:0000256" key="10">
    <source>
        <dbReference type="ARBA" id="ARBA00023237"/>
    </source>
</evidence>
<dbReference type="PANTHER" id="PTHR32552">
    <property type="entry name" value="FERRICHROME IRON RECEPTOR-RELATED"/>
    <property type="match status" value="1"/>
</dbReference>
<keyword evidence="13" id="KW-1185">Reference proteome</keyword>
<keyword evidence="9" id="KW-0472">Membrane</keyword>
<keyword evidence="4" id="KW-0410">Iron transport</keyword>
<dbReference type="GO" id="GO:0009279">
    <property type="term" value="C:cell outer membrane"/>
    <property type="evidence" value="ECO:0007669"/>
    <property type="project" value="UniProtKB-SubCell"/>
</dbReference>
<keyword evidence="6" id="KW-0732">Signal</keyword>
<protein>
    <submittedName>
        <fullName evidence="12">TonB-dependent receptor</fullName>
    </submittedName>
</protein>
<keyword evidence="2" id="KW-0813">Transport</keyword>
<dbReference type="AlphaFoldDB" id="A0A934RS21"/>
<evidence type="ECO:0000256" key="1">
    <source>
        <dbReference type="ARBA" id="ARBA00004571"/>
    </source>
</evidence>
<dbReference type="InterPro" id="IPR012910">
    <property type="entry name" value="Plug_dom"/>
</dbReference>
<keyword evidence="10" id="KW-0998">Cell outer membrane</keyword>
<evidence type="ECO:0000313" key="12">
    <source>
        <dbReference type="EMBL" id="MBK1875353.1"/>
    </source>
</evidence>
<dbReference type="Gene3D" id="2.40.170.20">
    <property type="entry name" value="TonB-dependent receptor, beta-barrel domain"/>
    <property type="match status" value="2"/>
</dbReference>
<dbReference type="RefSeq" id="WP_200353568.1">
    <property type="nucleotide sequence ID" value="NZ_JAENIL010000001.1"/>
</dbReference>
<gene>
    <name evidence="12" type="ORF">JIN87_00665</name>
</gene>
<evidence type="ECO:0000313" key="13">
    <source>
        <dbReference type="Proteomes" id="UP000617628"/>
    </source>
</evidence>
<dbReference type="EMBL" id="JAENIL010000001">
    <property type="protein sequence ID" value="MBK1875353.1"/>
    <property type="molecule type" value="Genomic_DNA"/>
</dbReference>
<dbReference type="Proteomes" id="UP000617628">
    <property type="component" value="Unassembled WGS sequence"/>
</dbReference>
<dbReference type="InterPro" id="IPR036942">
    <property type="entry name" value="Beta-barrel_TonB_sf"/>
</dbReference>
<evidence type="ECO:0000256" key="3">
    <source>
        <dbReference type="ARBA" id="ARBA00022452"/>
    </source>
</evidence>
<evidence type="ECO:0000256" key="2">
    <source>
        <dbReference type="ARBA" id="ARBA00022448"/>
    </source>
</evidence>
<dbReference type="GO" id="GO:0015344">
    <property type="term" value="F:siderophore uptake transmembrane transporter activity"/>
    <property type="evidence" value="ECO:0007669"/>
    <property type="project" value="TreeGrafter"/>
</dbReference>
<dbReference type="PANTHER" id="PTHR32552:SF68">
    <property type="entry name" value="FERRICHROME OUTER MEMBRANE TRANSPORTER_PHAGE RECEPTOR"/>
    <property type="match status" value="1"/>
</dbReference>
<evidence type="ECO:0000256" key="4">
    <source>
        <dbReference type="ARBA" id="ARBA00022496"/>
    </source>
</evidence>
<comment type="caution">
    <text evidence="12">The sequence shown here is derived from an EMBL/GenBank/DDBJ whole genome shotgun (WGS) entry which is preliminary data.</text>
</comment>
<dbReference type="SUPFAM" id="SSF56935">
    <property type="entry name" value="Porins"/>
    <property type="match status" value="1"/>
</dbReference>
<dbReference type="Pfam" id="PF07715">
    <property type="entry name" value="Plug"/>
    <property type="match status" value="1"/>
</dbReference>
<keyword evidence="8" id="KW-0406">Ion transport</keyword>
<sequence length="1219" mass="135398">MISIRTTSKVLNTYLVPAMLVGTPLLSVQGQEEDEEDIFELSPFTVEGQDNEGYRASTTLAGSRLRTKLTDLGASIAVVTKDFMTDTGATDGESLLAYVGNMEVGGTQGNFSNANIDNGSTNEARNNPQSAQRVRGLVSASTTRDYFQTIIPFDGYNTSRVTVNRGPNSVLFGLGSPGGVINNSLNRASLDADSSEISLRFDHRGGNRMTADFNRTLIEDRLAVRVSALNENVKYKQDPAHEDDKRIYLAWNSVLFPNERSEFLGRTVFRGNVEYGEIFRNPPDVIPPFDGFSGWWNGIGDQEALNQILRTPGVDLTNVGNGAITADQVRAAVNAGLATVPDGMTLDEYAAIEGRLIPQVGFDRFQKTGFQNNTSYNPYWLYSAINYNSSAAGTEPGWDDPELAGIQGIMGRWRIGGTGAGGGTRDTRWTRTPTAGAGFREPSLMNREVFDYHNYLFQGTTNSVTTEFRLFQAVLEQEMLDGRLGLEIAFDSQRREQNRFNAFSSGDSKRISIDADIWHAPGDTDLDGFGDTLMNENFGRPVVRWNDNLVTDELRQQDTIRATAFGILDFSDFIENERLGGILGKHTLTGLYEERTNDFETRGTRGVWWADSGKFPGLPEISIGHTNNDFRRIVKQQVYLGPTGASLSSPDQLRLDGPIYTQFPQIGEVFGQWYWDNKLKTAVKNDWRIVEALANANKSRNVLTSEAFNLQSSFFDGHLIGNWARRTDEQEAWQRIQKTGNFGVPMGHPEWDPSIPAHAANPYPERIDLDGINEVDGNFNEELLFLEDSPASVDEDSTTTWGFVGHYPEKWLGELPWGMNLSAHYYEAESFQPAGISNNVLNQPLASPFGSTREKGVTVSFLDDRLTLRYNQFVTKNANARTNLGGQVGQVVGRMGFYLDRIILAENGDHPLFPTDPEELTWTTTSTPSNRQRLTGTDADLIGVNSFDEYYDLLLQILPDYVQDIYDYRIVKTDDGLGNTIVRQESNPVLGLSSTNDFVAEGREIEIIGQVTDNLSISFNAAEQETVTSNTGPVAFPLALEIAQRIEDLGLWDVRDSPVQGESGAIGASRYAGVLRTLRIEKAKDDTASPEQRQWRFNLTGRYRFSDGRFKGLNVGGSLRYQDEVAIGYPNMIDEFGNVVPNIGNPIMGPDDLAGDAFLRYKLPIAGGDVDWIIQFNARNLYRKNGNDDIPVAANPDGTISRIRIPNSRQFFLTNTFQF</sequence>
<organism evidence="12 13">
    <name type="scientific">Pelagicoccus mobilis</name>
    <dbReference type="NCBI Taxonomy" id="415221"/>
    <lineage>
        <taxon>Bacteria</taxon>
        <taxon>Pseudomonadati</taxon>
        <taxon>Verrucomicrobiota</taxon>
        <taxon>Opitutia</taxon>
        <taxon>Puniceicoccales</taxon>
        <taxon>Pelagicoccaceae</taxon>
        <taxon>Pelagicoccus</taxon>
    </lineage>
</organism>
<feature type="domain" description="TonB-dependent receptor plug" evidence="11">
    <location>
        <begin position="70"/>
        <end position="180"/>
    </location>
</feature>
<evidence type="ECO:0000256" key="8">
    <source>
        <dbReference type="ARBA" id="ARBA00023065"/>
    </source>
</evidence>
<evidence type="ECO:0000256" key="9">
    <source>
        <dbReference type="ARBA" id="ARBA00023136"/>
    </source>
</evidence>
<evidence type="ECO:0000256" key="6">
    <source>
        <dbReference type="ARBA" id="ARBA00022729"/>
    </source>
</evidence>